<dbReference type="KEGG" id="llu:AKJ09_09596"/>
<keyword evidence="3 4" id="KW-0804">Transcription</keyword>
<dbReference type="OrthoDB" id="5514564at2"/>
<sequence>MAKEKRALWPSEAAVSDVLGRLIEFWGFKRNMGRIWAVLFLSPEPLSAEDLRLSLKLSSGAVSMTLNELLRWGVVRKVWVQGERKDFFTAEVQLWRMISRVLNEREKTEIVAAIEAFEEALAEVSKLRHSPDPKTRERAELQYERIKQLLELAKLGKRLIDTLLATAKLDAEPLVRFLLRQQGPSSPSS</sequence>
<keyword evidence="6" id="KW-1185">Reference proteome</keyword>
<proteinExistence type="inferred from homology"/>
<dbReference type="GO" id="GO:0003677">
    <property type="term" value="F:DNA binding"/>
    <property type="evidence" value="ECO:0007669"/>
    <property type="project" value="UniProtKB-UniRule"/>
</dbReference>
<dbReference type="Proteomes" id="UP000064967">
    <property type="component" value="Chromosome"/>
</dbReference>
<evidence type="ECO:0000313" key="6">
    <source>
        <dbReference type="Proteomes" id="UP000064967"/>
    </source>
</evidence>
<protein>
    <recommendedName>
        <fullName evidence="4">HTH-type transcriptional regulator</fullName>
    </recommendedName>
</protein>
<dbReference type="SUPFAM" id="SSF46785">
    <property type="entry name" value="Winged helix' DNA-binding domain"/>
    <property type="match status" value="1"/>
</dbReference>
<dbReference type="STRING" id="1391654.AKJ09_09596"/>
<dbReference type="Gene3D" id="1.10.10.10">
    <property type="entry name" value="Winged helix-like DNA-binding domain superfamily/Winged helix DNA-binding domain"/>
    <property type="match status" value="1"/>
</dbReference>
<organism evidence="5 6">
    <name type="scientific">Labilithrix luteola</name>
    <dbReference type="NCBI Taxonomy" id="1391654"/>
    <lineage>
        <taxon>Bacteria</taxon>
        <taxon>Pseudomonadati</taxon>
        <taxon>Myxococcota</taxon>
        <taxon>Polyangia</taxon>
        <taxon>Polyangiales</taxon>
        <taxon>Labilitrichaceae</taxon>
        <taxon>Labilithrix</taxon>
    </lineage>
</organism>
<dbReference type="AlphaFoldDB" id="A0A0K1QB23"/>
<evidence type="ECO:0000256" key="2">
    <source>
        <dbReference type="ARBA" id="ARBA00023125"/>
    </source>
</evidence>
<dbReference type="InterPro" id="IPR026282">
    <property type="entry name" value="MJ1563"/>
</dbReference>
<keyword evidence="2 4" id="KW-0238">DNA-binding</keyword>
<dbReference type="PIRSF" id="PIRSF006707">
    <property type="entry name" value="MJ1563"/>
    <property type="match status" value="1"/>
</dbReference>
<dbReference type="PANTHER" id="PTHR38465">
    <property type="entry name" value="HTH-TYPE TRANSCRIPTIONAL REGULATOR MJ1563-RELATED"/>
    <property type="match status" value="1"/>
</dbReference>
<dbReference type="InterPro" id="IPR036388">
    <property type="entry name" value="WH-like_DNA-bd_sf"/>
</dbReference>
<accession>A0A0K1QB23</accession>
<evidence type="ECO:0000256" key="4">
    <source>
        <dbReference type="PIRNR" id="PIRNR006707"/>
    </source>
</evidence>
<name>A0A0K1QB23_9BACT</name>
<dbReference type="InterPro" id="IPR052362">
    <property type="entry name" value="HTH-GbsR_regulator"/>
</dbReference>
<gene>
    <name evidence="5" type="ORF">AKJ09_09596</name>
</gene>
<reference evidence="5 6" key="1">
    <citation type="submission" date="2015-08" db="EMBL/GenBank/DDBJ databases">
        <authorList>
            <person name="Babu N.S."/>
            <person name="Beckwith C.J."/>
            <person name="Beseler K.G."/>
            <person name="Brison A."/>
            <person name="Carone J.V."/>
            <person name="Caskin T.P."/>
            <person name="Diamond M."/>
            <person name="Durham M.E."/>
            <person name="Foxe J.M."/>
            <person name="Go M."/>
            <person name="Henderson B.A."/>
            <person name="Jones I.B."/>
            <person name="McGettigan J.A."/>
            <person name="Micheletti S.J."/>
            <person name="Nasrallah M.E."/>
            <person name="Ortiz D."/>
            <person name="Piller C.R."/>
            <person name="Privatt S.R."/>
            <person name="Schneider S.L."/>
            <person name="Sharp S."/>
            <person name="Smith T.C."/>
            <person name="Stanton J.D."/>
            <person name="Ullery H.E."/>
            <person name="Wilson R.J."/>
            <person name="Serrano M.G."/>
            <person name="Buck G."/>
            <person name="Lee V."/>
            <person name="Wang Y."/>
            <person name="Carvalho R."/>
            <person name="Voegtly L."/>
            <person name="Shi R."/>
            <person name="Duckworth R."/>
            <person name="Johnson A."/>
            <person name="Loviza R."/>
            <person name="Walstead R."/>
            <person name="Shah Z."/>
            <person name="Kiflezghi M."/>
            <person name="Wade K."/>
            <person name="Ball S.L."/>
            <person name="Bradley K.W."/>
            <person name="Asai D.J."/>
            <person name="Bowman C.A."/>
            <person name="Russell D.A."/>
            <person name="Pope W.H."/>
            <person name="Jacobs-Sera D."/>
            <person name="Hendrix R.W."/>
            <person name="Hatfull G.F."/>
        </authorList>
    </citation>
    <scope>NUCLEOTIDE SEQUENCE [LARGE SCALE GENOMIC DNA]</scope>
    <source>
        <strain evidence="5 6">DSM 27648</strain>
    </source>
</reference>
<evidence type="ECO:0000313" key="5">
    <source>
        <dbReference type="EMBL" id="AKV02933.1"/>
    </source>
</evidence>
<dbReference type="PANTHER" id="PTHR38465:SF1">
    <property type="entry name" value="HTH-TYPE TRANSCRIPTIONAL REGULATOR MJ1563-RELATED"/>
    <property type="match status" value="1"/>
</dbReference>
<evidence type="ECO:0000256" key="3">
    <source>
        <dbReference type="ARBA" id="ARBA00023163"/>
    </source>
</evidence>
<dbReference type="RefSeq" id="WP_146653786.1">
    <property type="nucleotide sequence ID" value="NZ_CP012333.1"/>
</dbReference>
<dbReference type="InterPro" id="IPR036390">
    <property type="entry name" value="WH_DNA-bd_sf"/>
</dbReference>
<comment type="similarity">
    <text evidence="4">Belongs to the GbsR family.</text>
</comment>
<keyword evidence="1 4" id="KW-0805">Transcription regulation</keyword>
<evidence type="ECO:0000256" key="1">
    <source>
        <dbReference type="ARBA" id="ARBA00023015"/>
    </source>
</evidence>
<dbReference type="EMBL" id="CP012333">
    <property type="protein sequence ID" value="AKV02933.1"/>
    <property type="molecule type" value="Genomic_DNA"/>
</dbReference>